<name>A0ACC7N5G5_9BURK</name>
<dbReference type="Proteomes" id="UP001629235">
    <property type="component" value="Unassembled WGS sequence"/>
</dbReference>
<sequence>MHNPAAQSAVSDALIGFAAIPLMDQRVQSMARQAVREARERIATAGDTGDAGRELTALLQSQGHVPNDTRVRAWVLGATLARRAPASTATPVLAAVIAMGDELAASDGEIAASAAVGIEAAARIFAAVDSDEFRARWNVASAVGILGAALALARLHKLDQARTRHALGIAATQAAGLARNQGEALAAIETGKAAADAIEATLLAKHGFTSAPASIDGRRGFAALMAYRFDAASITDGLGTRWVSMNF</sequence>
<protein>
    <submittedName>
        <fullName evidence="1">MmgE/PrpD family protein</fullName>
    </submittedName>
</protein>
<evidence type="ECO:0000313" key="1">
    <source>
        <dbReference type="EMBL" id="MFM0102516.1"/>
    </source>
</evidence>
<accession>A0ACC7N5G5</accession>
<comment type="caution">
    <text evidence="1">The sequence shown here is derived from an EMBL/GenBank/DDBJ whole genome shotgun (WGS) entry which is preliminary data.</text>
</comment>
<gene>
    <name evidence="1" type="ORF">PQR01_03155</name>
</gene>
<proteinExistence type="predicted"/>
<organism evidence="1 2">
    <name type="scientific">Paraburkholderia rhynchosiae</name>
    <dbReference type="NCBI Taxonomy" id="487049"/>
    <lineage>
        <taxon>Bacteria</taxon>
        <taxon>Pseudomonadati</taxon>
        <taxon>Pseudomonadota</taxon>
        <taxon>Betaproteobacteria</taxon>
        <taxon>Burkholderiales</taxon>
        <taxon>Burkholderiaceae</taxon>
        <taxon>Paraburkholderia</taxon>
    </lineage>
</organism>
<evidence type="ECO:0000313" key="2">
    <source>
        <dbReference type="Proteomes" id="UP001629235"/>
    </source>
</evidence>
<reference evidence="1 2" key="1">
    <citation type="journal article" date="2024" name="Chem. Sci.">
        <title>Discovery of megapolipeptins by genome mining of a Burkholderiales bacteria collection.</title>
        <authorList>
            <person name="Paulo B.S."/>
            <person name="Recchia M.J.J."/>
            <person name="Lee S."/>
            <person name="Fergusson C.H."/>
            <person name="Romanowski S.B."/>
            <person name="Hernandez A."/>
            <person name="Krull N."/>
            <person name="Liu D.Y."/>
            <person name="Cavanagh H."/>
            <person name="Bos A."/>
            <person name="Gray C.A."/>
            <person name="Murphy B.T."/>
            <person name="Linington R.G."/>
            <person name="Eustaquio A.S."/>
        </authorList>
    </citation>
    <scope>NUCLEOTIDE SEQUENCE [LARGE SCALE GENOMIC DNA]</scope>
    <source>
        <strain evidence="1 2">RL18-126-BIB-B</strain>
    </source>
</reference>
<keyword evidence="2" id="KW-1185">Reference proteome</keyword>
<dbReference type="EMBL" id="JAQQDW010000004">
    <property type="protein sequence ID" value="MFM0102516.1"/>
    <property type="molecule type" value="Genomic_DNA"/>
</dbReference>